<dbReference type="Proteomes" id="UP001158045">
    <property type="component" value="Unassembled WGS sequence"/>
</dbReference>
<dbReference type="EMBL" id="JARYZI010000008">
    <property type="protein sequence ID" value="MDH8678996.1"/>
    <property type="molecule type" value="Genomic_DNA"/>
</dbReference>
<name>A0ABT6NF04_9FIRM</name>
<dbReference type="InterPro" id="IPR056298">
    <property type="entry name" value="AlkZ-rel"/>
</dbReference>
<dbReference type="RefSeq" id="WP_281094891.1">
    <property type="nucleotide sequence ID" value="NZ_JARYZI010000008.1"/>
</dbReference>
<dbReference type="Pfam" id="PF24741">
    <property type="entry name" value="AlkZ-rel"/>
    <property type="match status" value="1"/>
</dbReference>
<comment type="caution">
    <text evidence="1">The sequence shown here is derived from an EMBL/GenBank/DDBJ whole genome shotgun (WGS) entry which is preliminary data.</text>
</comment>
<evidence type="ECO:0000313" key="2">
    <source>
        <dbReference type="Proteomes" id="UP001158045"/>
    </source>
</evidence>
<proteinExistence type="predicted"/>
<accession>A0ABT6NF04</accession>
<reference evidence="1 2" key="1">
    <citation type="submission" date="2023-04" db="EMBL/GenBank/DDBJ databases">
        <title>Fusibacter bizertensis strain WBS, isolated from littoral bottom sediments of the Arctic seas - biochemical and genomic analysis.</title>
        <authorList>
            <person name="Brioukhanov A.L."/>
        </authorList>
    </citation>
    <scope>NUCLEOTIDE SEQUENCE [LARGE SCALE GENOMIC DNA]</scope>
    <source>
        <strain evidence="1 2">WBS</strain>
    </source>
</reference>
<gene>
    <name evidence="1" type="ORF">QE109_12620</name>
</gene>
<organism evidence="1 2">
    <name type="scientific">Fusibacter bizertensis</name>
    <dbReference type="NCBI Taxonomy" id="1488331"/>
    <lineage>
        <taxon>Bacteria</taxon>
        <taxon>Bacillati</taxon>
        <taxon>Bacillota</taxon>
        <taxon>Clostridia</taxon>
        <taxon>Eubacteriales</taxon>
        <taxon>Eubacteriales Family XII. Incertae Sedis</taxon>
        <taxon>Fusibacter</taxon>
    </lineage>
</organism>
<protein>
    <submittedName>
        <fullName evidence="1">Uncharacterized protein</fullName>
    </submittedName>
</protein>
<keyword evidence="2" id="KW-1185">Reference proteome</keyword>
<sequence>MLITNFDSFVENLLTCGFSMGGENDEGVFALSNYFDENIKWHSGVVAYDPWEWRIKVLEDRDDIAYAKLFFKKSGFISRDWYPYFLCARRKGKTFEEAFLDGYITAAEKRVYDVINAYDAIPFHEIKRLAGFSKENKSEFEKAITGLQMKMFITMCGRKRKTSQFGAEFGWSSTVFCTVERYFSAEVFEKADRISPVEAAEKIKAQILSLNPQANLKKVTKFING</sequence>
<evidence type="ECO:0000313" key="1">
    <source>
        <dbReference type="EMBL" id="MDH8678996.1"/>
    </source>
</evidence>